<feature type="transmembrane region" description="Helical" evidence="1">
    <location>
        <begin position="28"/>
        <end position="46"/>
    </location>
</feature>
<evidence type="ECO:0000313" key="2">
    <source>
        <dbReference type="EMBL" id="GAA0673165.1"/>
    </source>
</evidence>
<evidence type="ECO:0000313" key="3">
    <source>
        <dbReference type="Proteomes" id="UP001500420"/>
    </source>
</evidence>
<dbReference type="RefSeq" id="WP_343773868.1">
    <property type="nucleotide sequence ID" value="NZ_BAAADV010000003.1"/>
</dbReference>
<protein>
    <submittedName>
        <fullName evidence="2">Uncharacterized protein</fullName>
    </submittedName>
</protein>
<proteinExistence type="predicted"/>
<organism evidence="2 3">
    <name type="scientific">Natronoarchaeum mannanilyticum</name>
    <dbReference type="NCBI Taxonomy" id="926360"/>
    <lineage>
        <taxon>Archaea</taxon>
        <taxon>Methanobacteriati</taxon>
        <taxon>Methanobacteriota</taxon>
        <taxon>Stenosarchaea group</taxon>
        <taxon>Halobacteria</taxon>
        <taxon>Halobacteriales</taxon>
        <taxon>Natronoarchaeaceae</taxon>
    </lineage>
</organism>
<dbReference type="Proteomes" id="UP001500420">
    <property type="component" value="Unassembled WGS sequence"/>
</dbReference>
<dbReference type="AlphaFoldDB" id="A0AAV3TAZ8"/>
<gene>
    <name evidence="2" type="ORF">GCM10009020_20140</name>
</gene>
<name>A0AAV3TAZ8_9EURY</name>
<keyword evidence="1" id="KW-1133">Transmembrane helix</keyword>
<sequence length="54" mass="5238">MNATFAAGAALTVGGVAAYVVGVARPFPGRSFSVAAVMIGISLLAVSGREGVEA</sequence>
<keyword evidence="1" id="KW-0812">Transmembrane</keyword>
<evidence type="ECO:0000256" key="1">
    <source>
        <dbReference type="SAM" id="Phobius"/>
    </source>
</evidence>
<dbReference type="EMBL" id="BAAADV010000003">
    <property type="protein sequence ID" value="GAA0673165.1"/>
    <property type="molecule type" value="Genomic_DNA"/>
</dbReference>
<keyword evidence="1" id="KW-0472">Membrane</keyword>
<keyword evidence="3" id="KW-1185">Reference proteome</keyword>
<comment type="caution">
    <text evidence="2">The sequence shown here is derived from an EMBL/GenBank/DDBJ whole genome shotgun (WGS) entry which is preliminary data.</text>
</comment>
<accession>A0AAV3TAZ8</accession>
<reference evidence="2 3" key="1">
    <citation type="journal article" date="2019" name="Int. J. Syst. Evol. Microbiol.">
        <title>The Global Catalogue of Microorganisms (GCM) 10K type strain sequencing project: providing services to taxonomists for standard genome sequencing and annotation.</title>
        <authorList>
            <consortium name="The Broad Institute Genomics Platform"/>
            <consortium name="The Broad Institute Genome Sequencing Center for Infectious Disease"/>
            <person name="Wu L."/>
            <person name="Ma J."/>
        </authorList>
    </citation>
    <scope>NUCLEOTIDE SEQUENCE [LARGE SCALE GENOMIC DNA]</scope>
    <source>
        <strain evidence="2 3">JCM 16328</strain>
    </source>
</reference>